<proteinExistence type="predicted"/>
<gene>
    <name evidence="3" type="ORF">Q3M24_13715</name>
</gene>
<dbReference type="KEGG" id="eaj:Q3M24_13715"/>
<evidence type="ECO:0000313" key="3">
    <source>
        <dbReference type="EMBL" id="XCN71367.1"/>
    </source>
</evidence>
<organism evidence="3">
    <name type="scientific">Candidatus Electrothrix aestuarii</name>
    <dbReference type="NCBI Taxonomy" id="3062594"/>
    <lineage>
        <taxon>Bacteria</taxon>
        <taxon>Pseudomonadati</taxon>
        <taxon>Thermodesulfobacteriota</taxon>
        <taxon>Desulfobulbia</taxon>
        <taxon>Desulfobulbales</taxon>
        <taxon>Desulfobulbaceae</taxon>
        <taxon>Candidatus Electrothrix</taxon>
    </lineage>
</organism>
<evidence type="ECO:0000259" key="2">
    <source>
        <dbReference type="Pfam" id="PF19631"/>
    </source>
</evidence>
<dbReference type="Pfam" id="PF19631">
    <property type="entry name" value="Trypco2"/>
    <property type="match status" value="1"/>
</dbReference>
<dbReference type="AlphaFoldDB" id="A0AAU8LQJ2"/>
<name>A0AAU8LQJ2_9BACT</name>
<reference evidence="3" key="1">
    <citation type="journal article" date="2024" name="Syst. Appl. Microbiol.">
        <title>First single-strain enrichments of Electrothrix cable bacteria, description of E. aestuarii sp. nov. and E. rattekaaiensis sp. nov., and proposal of a cable bacteria taxonomy following the rules of the SeqCode.</title>
        <authorList>
            <person name="Plum-Jensen L.E."/>
            <person name="Schramm A."/>
            <person name="Marshall I.P.G."/>
        </authorList>
    </citation>
    <scope>NUCLEOTIDE SEQUENCE</scope>
    <source>
        <strain evidence="3">Rat1</strain>
    </source>
</reference>
<sequence>MANQEKKQLELAEMIKGLREQLAEAQREGQDKDIHFTVEDVELELQITAEKQASGGMSAKFYVFTGKLDGGKKNIETQKLKLKLKAGKADGSPLEVADDGVLRPA</sequence>
<dbReference type="InterPro" id="IPR045608">
    <property type="entry name" value="Trypco2"/>
</dbReference>
<reference evidence="3" key="2">
    <citation type="submission" date="2024-06" db="EMBL/GenBank/DDBJ databases">
        <authorList>
            <person name="Plum-Jensen L.E."/>
            <person name="Schramm A."/>
            <person name="Marshall I.P.G."/>
        </authorList>
    </citation>
    <scope>NUCLEOTIDE SEQUENCE</scope>
    <source>
        <strain evidence="3">Rat1</strain>
    </source>
</reference>
<evidence type="ECO:0000256" key="1">
    <source>
        <dbReference type="SAM" id="Coils"/>
    </source>
</evidence>
<keyword evidence="1" id="KW-0175">Coiled coil</keyword>
<dbReference type="EMBL" id="CP159373">
    <property type="protein sequence ID" value="XCN71367.1"/>
    <property type="molecule type" value="Genomic_DNA"/>
</dbReference>
<accession>A0AAU8LQJ2</accession>
<feature type="domain" description="Trypsin-co-occurring" evidence="2">
    <location>
        <begin position="10"/>
        <end position="85"/>
    </location>
</feature>
<protein>
    <submittedName>
        <fullName evidence="3">Trypco2 family protein</fullName>
    </submittedName>
</protein>
<feature type="coiled-coil region" evidence="1">
    <location>
        <begin position="1"/>
        <end position="28"/>
    </location>
</feature>